<keyword evidence="1" id="KW-0472">Membrane</keyword>
<proteinExistence type="predicted"/>
<dbReference type="EMBL" id="RFKV01000073">
    <property type="protein sequence ID" value="RMD77024.1"/>
    <property type="molecule type" value="Genomic_DNA"/>
</dbReference>
<feature type="non-terminal residue" evidence="2">
    <location>
        <position position="204"/>
    </location>
</feature>
<organism evidence="2 3">
    <name type="scientific">Candidatus Dojkabacteria bacterium</name>
    <dbReference type="NCBI Taxonomy" id="2099670"/>
    <lineage>
        <taxon>Bacteria</taxon>
        <taxon>Candidatus Dojkabacteria</taxon>
    </lineage>
</organism>
<feature type="transmembrane region" description="Helical" evidence="1">
    <location>
        <begin position="5"/>
        <end position="23"/>
    </location>
</feature>
<sequence length="204" mass="23892">MKKYFFQSLVLLFFLLVFFVINLSVFIRFLSILTLSYIAVLLMQPVYRFFLKHFHSKGLSAFLSYVLLLFLIILPLTLVVLMIVNEVSNITNNIQFSSFMDNFSQLQLWINNLIKSINDVILGFNLDFQLSYIDFSSFFSSINSSDFLQDGVLPVFRNIATFSGEFIFGFFIFTLCTLFLFPIWQNLPDYLSRISPLSKEYDLR</sequence>
<feature type="transmembrane region" description="Helical" evidence="1">
    <location>
        <begin position="29"/>
        <end position="50"/>
    </location>
</feature>
<dbReference type="AlphaFoldDB" id="A0A3M0YZY2"/>
<name>A0A3M0YZY2_9BACT</name>
<comment type="caution">
    <text evidence="2">The sequence shown here is derived from an EMBL/GenBank/DDBJ whole genome shotgun (WGS) entry which is preliminary data.</text>
</comment>
<evidence type="ECO:0000313" key="3">
    <source>
        <dbReference type="Proteomes" id="UP000269410"/>
    </source>
</evidence>
<feature type="transmembrane region" description="Helical" evidence="1">
    <location>
        <begin position="166"/>
        <end position="184"/>
    </location>
</feature>
<gene>
    <name evidence="2" type="ORF">D6810_02225</name>
</gene>
<evidence type="ECO:0000313" key="2">
    <source>
        <dbReference type="EMBL" id="RMD77024.1"/>
    </source>
</evidence>
<accession>A0A3M0YZY2</accession>
<keyword evidence="1" id="KW-1133">Transmembrane helix</keyword>
<evidence type="ECO:0000256" key="1">
    <source>
        <dbReference type="SAM" id="Phobius"/>
    </source>
</evidence>
<feature type="transmembrane region" description="Helical" evidence="1">
    <location>
        <begin position="62"/>
        <end position="84"/>
    </location>
</feature>
<keyword evidence="1" id="KW-0812">Transmembrane</keyword>
<dbReference type="Proteomes" id="UP000269410">
    <property type="component" value="Unassembled WGS sequence"/>
</dbReference>
<reference evidence="2 3" key="1">
    <citation type="submission" date="2018-10" db="EMBL/GenBank/DDBJ databases">
        <title>Thermophilic Lithotrophy and Phototrophy in an Intertidal, Iron-rich, Geothermal Spring.</title>
        <authorList>
            <person name="Ward L.M."/>
            <person name="Idei A."/>
            <person name="Nakagawa M."/>
            <person name="Ueno Y."/>
            <person name="Fischer W."/>
            <person name="Mcglynn S.E."/>
        </authorList>
    </citation>
    <scope>NUCLEOTIDE SEQUENCE [LARGE SCALE GENOMIC DNA]</scope>
    <source>
        <strain evidence="2">J137</strain>
    </source>
</reference>
<protein>
    <submittedName>
        <fullName evidence="2">AI-2E family transporter</fullName>
    </submittedName>
</protein>